<dbReference type="InterPro" id="IPR040151">
    <property type="entry name" value="Gfd2/YDR514C-like"/>
</dbReference>
<dbReference type="InterPro" id="IPR048519">
    <property type="entry name" value="Gfd2/YDR514C-like_C"/>
</dbReference>
<dbReference type="Gene3D" id="3.30.420.10">
    <property type="entry name" value="Ribonuclease H-like superfamily/Ribonuclease H"/>
    <property type="match status" value="1"/>
</dbReference>
<proteinExistence type="predicted"/>
<evidence type="ECO:0000313" key="3">
    <source>
        <dbReference type="EMBL" id="KAJ8906616.1"/>
    </source>
</evidence>
<protein>
    <recommendedName>
        <fullName evidence="2">Gfd2/YDR514C-like C-terminal domain-containing protein</fullName>
    </recommendedName>
</protein>
<dbReference type="Pfam" id="PF21762">
    <property type="entry name" value="DEDDh_C"/>
    <property type="match status" value="1"/>
</dbReference>
<dbReference type="PANTHER" id="PTHR28083:SF1">
    <property type="entry name" value="GOOD FOR FULL DBP5 ACTIVITY PROTEIN 2"/>
    <property type="match status" value="1"/>
</dbReference>
<dbReference type="PANTHER" id="PTHR28083">
    <property type="entry name" value="GOOD FOR FULL DBP5 ACTIVITY PROTEIN 2"/>
    <property type="match status" value="1"/>
</dbReference>
<comment type="caution">
    <text evidence="3">The sequence shown here is derived from an EMBL/GenBank/DDBJ whole genome shotgun (WGS) entry which is preliminary data.</text>
</comment>
<sequence length="401" mass="45730">MSFSPSIVDSAIASRFYGLRQTVLAKFPFLRRMEEGHFPLPHVHRTWGRGQPKEKRESFDIALKEAVLRCCGAELFIGSRPEPVTLNGLVFKDLFVNSTAFASMKETAEAFAAGEVATIQSAAEEDWHELTRAEYEDVKDITQLLRDVSKHNKKVRDKLKSQERAEEATKRQTALMANLRSKLEGGSKLLSIDVEAWERDQSKMLEIGAVLFELKGDLAVPELNILSCKHFVVRENAFRRNGRYVPDRRDHFNFGMSEIAGQATIFSQLSDLVSRAGFVLGHNFKSDVDFLKNSGFTFDDLSKVLDTEGLSRQLLQMRESTSVENLLSAMDIEYNNLHNAGNDAFYTMKIFYHLLKEEDLQKYRSKLDHIRTKRIVRRAKHKLLVRAKALAAENSKLAKQR</sequence>
<dbReference type="SUPFAM" id="SSF53098">
    <property type="entry name" value="Ribonuclease H-like"/>
    <property type="match status" value="1"/>
</dbReference>
<accession>A0AAV8UYD7</accession>
<dbReference type="InterPro" id="IPR036397">
    <property type="entry name" value="RNaseH_sf"/>
</dbReference>
<feature type="domain" description="Gfd2/YDR514C-like C-terminal" evidence="2">
    <location>
        <begin position="189"/>
        <end position="352"/>
    </location>
</feature>
<dbReference type="InterPro" id="IPR012337">
    <property type="entry name" value="RNaseH-like_sf"/>
</dbReference>
<evidence type="ECO:0000256" key="1">
    <source>
        <dbReference type="SAM" id="Coils"/>
    </source>
</evidence>
<reference evidence="3 4" key="1">
    <citation type="journal article" date="2023" name="Nat. Commun.">
        <title>Origin of minicircular mitochondrial genomes in red algae.</title>
        <authorList>
            <person name="Lee Y."/>
            <person name="Cho C.H."/>
            <person name="Lee Y.M."/>
            <person name="Park S.I."/>
            <person name="Yang J.H."/>
            <person name="West J.A."/>
            <person name="Bhattacharya D."/>
            <person name="Yoon H.S."/>
        </authorList>
    </citation>
    <scope>NUCLEOTIDE SEQUENCE [LARGE SCALE GENOMIC DNA]</scope>
    <source>
        <strain evidence="3 4">CCMP1338</strain>
        <tissue evidence="3">Whole cell</tissue>
    </source>
</reference>
<evidence type="ECO:0000259" key="2">
    <source>
        <dbReference type="Pfam" id="PF21762"/>
    </source>
</evidence>
<dbReference type="Proteomes" id="UP001157974">
    <property type="component" value="Unassembled WGS sequence"/>
</dbReference>
<evidence type="ECO:0000313" key="4">
    <source>
        <dbReference type="Proteomes" id="UP001157974"/>
    </source>
</evidence>
<dbReference type="AlphaFoldDB" id="A0AAV8UYD7"/>
<organism evidence="3 4">
    <name type="scientific">Rhodosorus marinus</name>
    <dbReference type="NCBI Taxonomy" id="101924"/>
    <lineage>
        <taxon>Eukaryota</taxon>
        <taxon>Rhodophyta</taxon>
        <taxon>Stylonematophyceae</taxon>
        <taxon>Stylonematales</taxon>
        <taxon>Stylonemataceae</taxon>
        <taxon>Rhodosorus</taxon>
    </lineage>
</organism>
<keyword evidence="1" id="KW-0175">Coiled coil</keyword>
<dbReference type="GO" id="GO:0005634">
    <property type="term" value="C:nucleus"/>
    <property type="evidence" value="ECO:0007669"/>
    <property type="project" value="TreeGrafter"/>
</dbReference>
<feature type="coiled-coil region" evidence="1">
    <location>
        <begin position="145"/>
        <end position="172"/>
    </location>
</feature>
<keyword evidence="4" id="KW-1185">Reference proteome</keyword>
<dbReference type="GO" id="GO:0003676">
    <property type="term" value="F:nucleic acid binding"/>
    <property type="evidence" value="ECO:0007669"/>
    <property type="project" value="InterPro"/>
</dbReference>
<dbReference type="EMBL" id="JAMWBK010000003">
    <property type="protein sequence ID" value="KAJ8906616.1"/>
    <property type="molecule type" value="Genomic_DNA"/>
</dbReference>
<name>A0AAV8UYD7_9RHOD</name>
<gene>
    <name evidence="3" type="ORF">NDN08_003109</name>
</gene>